<reference evidence="1" key="1">
    <citation type="journal article" date="2011" name="Genome Biol.">
        <title>The draft genome of the carcinogenic human liver fluke Clonorchis sinensis.</title>
        <authorList>
            <person name="Wang X."/>
            <person name="Chen W."/>
            <person name="Huang Y."/>
            <person name="Sun J."/>
            <person name="Men J."/>
            <person name="Liu H."/>
            <person name="Luo F."/>
            <person name="Guo L."/>
            <person name="Lv X."/>
            <person name="Deng C."/>
            <person name="Zhou C."/>
            <person name="Fan Y."/>
            <person name="Li X."/>
            <person name="Huang L."/>
            <person name="Hu Y."/>
            <person name="Liang C."/>
            <person name="Hu X."/>
            <person name="Xu J."/>
            <person name="Yu X."/>
        </authorList>
    </citation>
    <scope>NUCLEOTIDE SEQUENCE [LARGE SCALE GENOMIC DNA]</scope>
    <source>
        <strain evidence="1">Henan</strain>
    </source>
</reference>
<evidence type="ECO:0000313" key="2">
    <source>
        <dbReference type="Proteomes" id="UP000008909"/>
    </source>
</evidence>
<name>G7YAL0_CLOSI</name>
<sequence length="661" mass="75431">MSVVSVNVIRLINDVVSTEMRTTSKRSRFAEVTLPNQSDFILALYLSEILDAFCFYGSISSNAVSQYAGLIRRRRPNEYLESKKIPAAISIDRPELEHSSNSYPKTQEAWEDEVSPVGSLEFSGIRNRVYGYLDVPEDGHGSSIYSAAVFNRQINYRQSTFTKRTFYMDFMQRPHLTTTSQKPNDFNHVRKVLAWGKIPNYQKAIRTRKCIEQEHSKCRAYSFKLKLITPLISRSWPTGQMFKPLSGESWCSCKPDGSRSANKHLQTFRVPSAGPDNNKYQNTDNFCQLFKYRSLQEKITITTIHVCTVTAIWVELQASFDWKYEQAYTSRFAGAFVEVLGEYVGENLLLIMMLMPMLKMSHVNQQNKIMFERRILAKEMLRIADTTKMAQLSTWTKYGFAESSIEDLSYCFVTVLGNVLRQLVLPMIFPHGHFSADWNRCNFYVATVARERASTIIQHKEDENKEDHCEPDRFRVISVLLANSLCVVRAYITYRCGSVQNQKCNASAKMLWAINCDKLFNKCQPATPILMPATYTGKTLHFRSDRGGSGKIYASGSPIVKNLPLLKPIYKYRHCSKRTPPMPKIPLLLLCFIALDSVDDAIHACCSYCCQLGNNVSTDLALDDETGVQVTKDCMVFVHIEKPPIPDRTRTPKMQCIGQLC</sequence>
<dbReference type="EMBL" id="DF143004">
    <property type="protein sequence ID" value="GAA49994.1"/>
    <property type="molecule type" value="Genomic_DNA"/>
</dbReference>
<keyword evidence="2" id="KW-1185">Reference proteome</keyword>
<organism evidence="1 2">
    <name type="scientific">Clonorchis sinensis</name>
    <name type="common">Chinese liver fluke</name>
    <dbReference type="NCBI Taxonomy" id="79923"/>
    <lineage>
        <taxon>Eukaryota</taxon>
        <taxon>Metazoa</taxon>
        <taxon>Spiralia</taxon>
        <taxon>Lophotrochozoa</taxon>
        <taxon>Platyhelminthes</taxon>
        <taxon>Trematoda</taxon>
        <taxon>Digenea</taxon>
        <taxon>Opisthorchiida</taxon>
        <taxon>Opisthorchiata</taxon>
        <taxon>Opisthorchiidae</taxon>
        <taxon>Clonorchis</taxon>
    </lineage>
</organism>
<reference key="2">
    <citation type="submission" date="2011-10" db="EMBL/GenBank/DDBJ databases">
        <title>The genome and transcriptome sequence of Clonorchis sinensis provide insights into the carcinogenic liver fluke.</title>
        <authorList>
            <person name="Wang X."/>
            <person name="Huang Y."/>
            <person name="Chen W."/>
            <person name="Liu H."/>
            <person name="Guo L."/>
            <person name="Chen Y."/>
            <person name="Luo F."/>
            <person name="Zhou W."/>
            <person name="Sun J."/>
            <person name="Mao Q."/>
            <person name="Liang P."/>
            <person name="Zhou C."/>
            <person name="Tian Y."/>
            <person name="Men J."/>
            <person name="Lv X."/>
            <person name="Huang L."/>
            <person name="Zhou J."/>
            <person name="Hu Y."/>
            <person name="Li R."/>
            <person name="Zhang F."/>
            <person name="Lei H."/>
            <person name="Li X."/>
            <person name="Hu X."/>
            <person name="Liang C."/>
            <person name="Xu J."/>
            <person name="Wu Z."/>
            <person name="Yu X."/>
        </authorList>
    </citation>
    <scope>NUCLEOTIDE SEQUENCE</scope>
    <source>
        <strain>Henan</strain>
    </source>
</reference>
<dbReference type="Proteomes" id="UP000008909">
    <property type="component" value="Unassembled WGS sequence"/>
</dbReference>
<gene>
    <name evidence="1" type="ORF">CLF_103901</name>
</gene>
<proteinExistence type="predicted"/>
<accession>G7YAL0</accession>
<evidence type="ECO:0000313" key="1">
    <source>
        <dbReference type="EMBL" id="GAA49994.1"/>
    </source>
</evidence>
<protein>
    <submittedName>
        <fullName evidence="1">Uncharacterized protein</fullName>
    </submittedName>
</protein>
<dbReference type="AlphaFoldDB" id="G7YAL0"/>